<dbReference type="EMBL" id="JAGINP010000001">
    <property type="protein sequence ID" value="MBP2290849.1"/>
    <property type="molecule type" value="Genomic_DNA"/>
</dbReference>
<dbReference type="SMART" id="SM00091">
    <property type="entry name" value="PAS"/>
    <property type="match status" value="1"/>
</dbReference>
<accession>A0ABS4SE68</accession>
<dbReference type="SMART" id="SM00086">
    <property type="entry name" value="PAC"/>
    <property type="match status" value="1"/>
</dbReference>
<dbReference type="SUPFAM" id="SSF55874">
    <property type="entry name" value="ATPase domain of HSP90 chaperone/DNA topoisomerase II/histidine kinase"/>
    <property type="match status" value="1"/>
</dbReference>
<evidence type="ECO:0000313" key="10">
    <source>
        <dbReference type="Proteomes" id="UP000781958"/>
    </source>
</evidence>
<dbReference type="SMART" id="SM00387">
    <property type="entry name" value="HATPase_c"/>
    <property type="match status" value="1"/>
</dbReference>
<keyword evidence="4" id="KW-0175">Coiled coil</keyword>
<dbReference type="PANTHER" id="PTHR43065:SF47">
    <property type="match status" value="1"/>
</dbReference>
<protein>
    <recommendedName>
        <fullName evidence="2">histidine kinase</fullName>
        <ecNumber evidence="2">2.7.13.3</ecNumber>
    </recommendedName>
</protein>
<dbReference type="PROSITE" id="PS50112">
    <property type="entry name" value="PAS"/>
    <property type="match status" value="1"/>
</dbReference>
<dbReference type="PANTHER" id="PTHR43065">
    <property type="entry name" value="SENSOR HISTIDINE KINASE"/>
    <property type="match status" value="1"/>
</dbReference>
<evidence type="ECO:0000259" key="7">
    <source>
        <dbReference type="PROSITE" id="PS50112"/>
    </source>
</evidence>
<dbReference type="CDD" id="cd00075">
    <property type="entry name" value="HATPase"/>
    <property type="match status" value="1"/>
</dbReference>
<keyword evidence="10" id="KW-1185">Reference proteome</keyword>
<dbReference type="PROSITE" id="PS50113">
    <property type="entry name" value="PAC"/>
    <property type="match status" value="1"/>
</dbReference>
<dbReference type="PRINTS" id="PR00344">
    <property type="entry name" value="BCTRLSENSOR"/>
</dbReference>
<name>A0ABS4SE68_9PROT</name>
<feature type="domain" description="Histidine kinase" evidence="6">
    <location>
        <begin position="211"/>
        <end position="449"/>
    </location>
</feature>
<dbReference type="RefSeq" id="WP_209763435.1">
    <property type="nucleotide sequence ID" value="NZ_JAGINP010000001.1"/>
</dbReference>
<dbReference type="InterPro" id="IPR003661">
    <property type="entry name" value="HisK_dim/P_dom"/>
</dbReference>
<feature type="domain" description="PAS" evidence="7">
    <location>
        <begin position="50"/>
        <end position="121"/>
    </location>
</feature>
<dbReference type="Gene3D" id="3.30.565.10">
    <property type="entry name" value="Histidine kinase-like ATPase, C-terminal domain"/>
    <property type="match status" value="1"/>
</dbReference>
<dbReference type="Proteomes" id="UP000781958">
    <property type="component" value="Unassembled WGS sequence"/>
</dbReference>
<feature type="coiled-coil region" evidence="4">
    <location>
        <begin position="168"/>
        <end position="202"/>
    </location>
</feature>
<dbReference type="InterPro" id="IPR035965">
    <property type="entry name" value="PAS-like_dom_sf"/>
</dbReference>
<dbReference type="InterPro" id="IPR036890">
    <property type="entry name" value="HATPase_C_sf"/>
</dbReference>
<dbReference type="SUPFAM" id="SSF55785">
    <property type="entry name" value="PYP-like sensor domain (PAS domain)"/>
    <property type="match status" value="1"/>
</dbReference>
<dbReference type="InterPro" id="IPR004358">
    <property type="entry name" value="Sig_transdc_His_kin-like_C"/>
</dbReference>
<proteinExistence type="predicted"/>
<evidence type="ECO:0000256" key="3">
    <source>
        <dbReference type="ARBA" id="ARBA00022553"/>
    </source>
</evidence>
<keyword evidence="3" id="KW-0597">Phosphoprotein</keyword>
<evidence type="ECO:0000259" key="8">
    <source>
        <dbReference type="PROSITE" id="PS50113"/>
    </source>
</evidence>
<evidence type="ECO:0000313" key="9">
    <source>
        <dbReference type="EMBL" id="MBP2290849.1"/>
    </source>
</evidence>
<dbReference type="Gene3D" id="3.30.450.20">
    <property type="entry name" value="PAS domain"/>
    <property type="match status" value="1"/>
</dbReference>
<dbReference type="InterPro" id="IPR000700">
    <property type="entry name" value="PAS-assoc_C"/>
</dbReference>
<dbReference type="InterPro" id="IPR003594">
    <property type="entry name" value="HATPase_dom"/>
</dbReference>
<feature type="region of interest" description="Disordered" evidence="5">
    <location>
        <begin position="451"/>
        <end position="470"/>
    </location>
</feature>
<gene>
    <name evidence="9" type="ORF">J2851_000586</name>
</gene>
<dbReference type="CDD" id="cd00082">
    <property type="entry name" value="HisKA"/>
    <property type="match status" value="1"/>
</dbReference>
<evidence type="ECO:0000256" key="5">
    <source>
        <dbReference type="SAM" id="MobiDB-lite"/>
    </source>
</evidence>
<evidence type="ECO:0000256" key="1">
    <source>
        <dbReference type="ARBA" id="ARBA00000085"/>
    </source>
</evidence>
<dbReference type="InterPro" id="IPR000014">
    <property type="entry name" value="PAS"/>
</dbReference>
<dbReference type="CDD" id="cd00130">
    <property type="entry name" value="PAS"/>
    <property type="match status" value="1"/>
</dbReference>
<dbReference type="NCBIfam" id="TIGR00229">
    <property type="entry name" value="sensory_box"/>
    <property type="match status" value="1"/>
</dbReference>
<comment type="catalytic activity">
    <reaction evidence="1">
        <text>ATP + protein L-histidine = ADP + protein N-phospho-L-histidine.</text>
        <dbReference type="EC" id="2.7.13.3"/>
    </reaction>
</comment>
<feature type="domain" description="PAC" evidence="8">
    <location>
        <begin position="125"/>
        <end position="177"/>
    </location>
</feature>
<dbReference type="InterPro" id="IPR001610">
    <property type="entry name" value="PAC"/>
</dbReference>
<dbReference type="PROSITE" id="PS50109">
    <property type="entry name" value="HIS_KIN"/>
    <property type="match status" value="1"/>
</dbReference>
<dbReference type="Pfam" id="PF02518">
    <property type="entry name" value="HATPase_c"/>
    <property type="match status" value="1"/>
</dbReference>
<comment type="caution">
    <text evidence="9">The sequence shown here is derived from an EMBL/GenBank/DDBJ whole genome shotgun (WGS) entry which is preliminary data.</text>
</comment>
<dbReference type="EC" id="2.7.13.3" evidence="2"/>
<dbReference type="InterPro" id="IPR005467">
    <property type="entry name" value="His_kinase_dom"/>
</dbReference>
<dbReference type="Gene3D" id="1.10.287.130">
    <property type="match status" value="1"/>
</dbReference>
<dbReference type="Pfam" id="PF08447">
    <property type="entry name" value="PAS_3"/>
    <property type="match status" value="1"/>
</dbReference>
<evidence type="ECO:0000256" key="4">
    <source>
        <dbReference type="SAM" id="Coils"/>
    </source>
</evidence>
<organism evidence="9 10">
    <name type="scientific">Azospirillum rugosum</name>
    <dbReference type="NCBI Taxonomy" id="416170"/>
    <lineage>
        <taxon>Bacteria</taxon>
        <taxon>Pseudomonadati</taxon>
        <taxon>Pseudomonadota</taxon>
        <taxon>Alphaproteobacteria</taxon>
        <taxon>Rhodospirillales</taxon>
        <taxon>Azospirillaceae</taxon>
        <taxon>Azospirillum</taxon>
    </lineage>
</organism>
<reference evidence="9 10" key="1">
    <citation type="submission" date="2021-03" db="EMBL/GenBank/DDBJ databases">
        <title>Genomic Encyclopedia of Type Strains, Phase III (KMG-III): the genomes of soil and plant-associated and newly described type strains.</title>
        <authorList>
            <person name="Whitman W."/>
        </authorList>
    </citation>
    <scope>NUCLEOTIDE SEQUENCE [LARGE SCALE GENOMIC DNA]</scope>
    <source>
        <strain evidence="9 10">IMMIB AFH-6</strain>
    </source>
</reference>
<dbReference type="InterPro" id="IPR013655">
    <property type="entry name" value="PAS_fold_3"/>
</dbReference>
<evidence type="ECO:0000256" key="2">
    <source>
        <dbReference type="ARBA" id="ARBA00012438"/>
    </source>
</evidence>
<dbReference type="Gene3D" id="2.10.70.100">
    <property type="match status" value="1"/>
</dbReference>
<sequence>MIECGLFVALLALCAGILAGTAGGAVIGWRSGRFHDLNALRKADADRRDLAERLEMAFDATNAAAWDADVVNGTCWWSDSFPRLLGFTETPPMPPDFWESRLHPADRERVLATIGAHLRGDTTTYAYDYRLRREDGGWVWIAAKGRAIRDAEGRAVRYLGIMTDITDRKAAEAAVVAAKEEAEHALAELRAAQESLIQAETMASLGQLVAGVAHEINTPIGIGLTASTHIAEQTRTVRDRFAGGTLKKTGLADYLDTMAECAGLLDANIRRAAALVQSFKQVAVDQASGERRVFDLKTTIDEVLFSLRPRLKRTRLGVEVACPDDVSMDSFPGALGQVLTNLVINAVLHAYREGEAGTIRIAARAEGEGWVVLDFTDDGCGIPPENLLKVFEPFFTTKRGQGGSGLGLHIVHSTVTGVLRGTVSVHSTPAPSPGSDRGTRFTLRLPRAVPQPATSVAGTGIAEAEARPAA</sequence>
<evidence type="ECO:0000259" key="6">
    <source>
        <dbReference type="PROSITE" id="PS50109"/>
    </source>
</evidence>